<comment type="similarity">
    <text evidence="4 8">Belongs to the glycosyltransferase 1 family. Bacterial/plant glycogen synthase subfamily.</text>
</comment>
<dbReference type="EMBL" id="SJPV01000005">
    <property type="protein sequence ID" value="TWU37402.1"/>
    <property type="molecule type" value="Genomic_DNA"/>
</dbReference>
<reference evidence="11 12" key="1">
    <citation type="submission" date="2019-02" db="EMBL/GenBank/DDBJ databases">
        <title>Deep-cultivation of Planctomycetes and their phenomic and genomic characterization uncovers novel biology.</title>
        <authorList>
            <person name="Wiegand S."/>
            <person name="Jogler M."/>
            <person name="Boedeker C."/>
            <person name="Pinto D."/>
            <person name="Vollmers J."/>
            <person name="Rivas-Marin E."/>
            <person name="Kohn T."/>
            <person name="Peeters S.H."/>
            <person name="Heuer A."/>
            <person name="Rast P."/>
            <person name="Oberbeckmann S."/>
            <person name="Bunk B."/>
            <person name="Jeske O."/>
            <person name="Meyerdierks A."/>
            <person name="Storesund J.E."/>
            <person name="Kallscheuer N."/>
            <person name="Luecker S."/>
            <person name="Lage O.M."/>
            <person name="Pohl T."/>
            <person name="Merkel B.J."/>
            <person name="Hornburger P."/>
            <person name="Mueller R.-W."/>
            <person name="Bruemmer F."/>
            <person name="Labrenz M."/>
            <person name="Spormann A.M."/>
            <person name="Op Den Camp H."/>
            <person name="Overmann J."/>
            <person name="Amann R."/>
            <person name="Jetten M.S.M."/>
            <person name="Mascher T."/>
            <person name="Medema M.H."/>
            <person name="Devos D.P."/>
            <person name="Kaster A.-K."/>
            <person name="Ovreas L."/>
            <person name="Rohde M."/>
            <person name="Galperin M.Y."/>
            <person name="Jogler C."/>
        </authorList>
    </citation>
    <scope>NUCLEOTIDE SEQUENCE [LARGE SCALE GENOMIC DNA]</scope>
    <source>
        <strain evidence="11 12">Poly41</strain>
    </source>
</reference>
<accession>A0A5C6DLB7</accession>
<dbReference type="Pfam" id="PF00534">
    <property type="entry name" value="Glycos_transf_1"/>
    <property type="match status" value="1"/>
</dbReference>
<dbReference type="SUPFAM" id="SSF53756">
    <property type="entry name" value="UDP-Glycosyltransferase/glycogen phosphorylase"/>
    <property type="match status" value="1"/>
</dbReference>
<dbReference type="CDD" id="cd03791">
    <property type="entry name" value="GT5_Glycogen_synthase_DULL1-like"/>
    <property type="match status" value="1"/>
</dbReference>
<evidence type="ECO:0000256" key="7">
    <source>
        <dbReference type="ARBA" id="ARBA00023056"/>
    </source>
</evidence>
<keyword evidence="12" id="KW-1185">Reference proteome</keyword>
<evidence type="ECO:0000313" key="11">
    <source>
        <dbReference type="EMBL" id="TWU37402.1"/>
    </source>
</evidence>
<dbReference type="NCBIfam" id="TIGR02095">
    <property type="entry name" value="glgA"/>
    <property type="match status" value="1"/>
</dbReference>
<organism evidence="11 12">
    <name type="scientific">Novipirellula artificiosorum</name>
    <dbReference type="NCBI Taxonomy" id="2528016"/>
    <lineage>
        <taxon>Bacteria</taxon>
        <taxon>Pseudomonadati</taxon>
        <taxon>Planctomycetota</taxon>
        <taxon>Planctomycetia</taxon>
        <taxon>Pirellulales</taxon>
        <taxon>Pirellulaceae</taxon>
        <taxon>Novipirellula</taxon>
    </lineage>
</organism>
<evidence type="ECO:0000256" key="6">
    <source>
        <dbReference type="ARBA" id="ARBA00022679"/>
    </source>
</evidence>
<dbReference type="InterPro" id="IPR011835">
    <property type="entry name" value="GS/SS"/>
</dbReference>
<evidence type="ECO:0000313" key="12">
    <source>
        <dbReference type="Proteomes" id="UP000319143"/>
    </source>
</evidence>
<dbReference type="InterPro" id="IPR013534">
    <property type="entry name" value="Starch_synth_cat_dom"/>
</dbReference>
<evidence type="ECO:0000256" key="5">
    <source>
        <dbReference type="ARBA" id="ARBA00022676"/>
    </source>
</evidence>
<feature type="domain" description="Glycosyl transferase family 1" evidence="9">
    <location>
        <begin position="292"/>
        <end position="462"/>
    </location>
</feature>
<comment type="function">
    <text evidence="2 8">Synthesizes alpha-1,4-glucan chains using ADP-glucose.</text>
</comment>
<evidence type="ECO:0000256" key="3">
    <source>
        <dbReference type="ARBA" id="ARBA00004964"/>
    </source>
</evidence>
<dbReference type="InterPro" id="IPR001296">
    <property type="entry name" value="Glyco_trans_1"/>
</dbReference>
<dbReference type="EC" id="2.4.1.21" evidence="8"/>
<dbReference type="PANTHER" id="PTHR45825">
    <property type="entry name" value="GRANULE-BOUND STARCH SYNTHASE 1, CHLOROPLASTIC/AMYLOPLASTIC"/>
    <property type="match status" value="1"/>
</dbReference>
<dbReference type="Gene3D" id="3.40.50.2000">
    <property type="entry name" value="Glycogen Phosphorylase B"/>
    <property type="match status" value="2"/>
</dbReference>
<evidence type="ECO:0000256" key="1">
    <source>
        <dbReference type="ARBA" id="ARBA00001478"/>
    </source>
</evidence>
<sequence>MNIVYVTTEAVPFAKTGGLADVCGTLPSKVAALGHRTAVIMPAFRSIHHAGLPIESTDITFAVPMSDQKLIGARLLKSTLPDQDVPVWFIDQPQYFERDSLYGTADGDYPDNAERFAFFCRAALQAIARLGWPIDIVHCNDWQTSLIPGLMAAKPKAYSWIASASTVLSIHNLAYQGHFWSEAFRWTDLDWSHFNPNEFEFYNHLNFLKTGIVTADMVSTVSPRYAEEIRSPEQGCGLDNILRGRSDRLVGIINGIDESVWDPETDPKIVANYDARSFQRGKFANKRSLQHRFGLEQSDEVPMIGLVGRLASQKGWDIILPVIRSHLSEDRPAQWIVLGSGDPVYEAELRTLAKAYPNRFALYLGFSDELAHQIEAGADLFLMPSQYEPCGLNQLYSLRYGTVPIVTETGGLANTVVNCTTQTLADATATGFYVPESNPIALDQTIGKALHLRYHQREKWEQIIQTGMKQDFSWRKSAGQYVDLYAKTIALKA</sequence>
<keyword evidence="7 8" id="KW-0320">Glycogen biosynthesis</keyword>
<dbReference type="GO" id="GO:0005978">
    <property type="term" value="P:glycogen biosynthetic process"/>
    <property type="evidence" value="ECO:0007669"/>
    <property type="project" value="UniProtKB-UniRule"/>
</dbReference>
<keyword evidence="5 8" id="KW-0328">Glycosyltransferase</keyword>
<feature type="domain" description="Starch synthase catalytic" evidence="10">
    <location>
        <begin position="2"/>
        <end position="243"/>
    </location>
</feature>
<dbReference type="Pfam" id="PF08323">
    <property type="entry name" value="Glyco_transf_5"/>
    <property type="match status" value="1"/>
</dbReference>
<dbReference type="OrthoDB" id="9808590at2"/>
<dbReference type="GO" id="GO:0004373">
    <property type="term" value="F:alpha-1,4-glucan glucosyltransferase (UDP-glucose donor) activity"/>
    <property type="evidence" value="ECO:0007669"/>
    <property type="project" value="InterPro"/>
</dbReference>
<comment type="caution">
    <text evidence="11">The sequence shown here is derived from an EMBL/GenBank/DDBJ whole genome shotgun (WGS) entry which is preliminary data.</text>
</comment>
<evidence type="ECO:0000259" key="9">
    <source>
        <dbReference type="Pfam" id="PF00534"/>
    </source>
</evidence>
<dbReference type="GO" id="GO:0009011">
    <property type="term" value="F:alpha-1,4-glucan glucosyltransferase (ADP-glucose donor) activity"/>
    <property type="evidence" value="ECO:0007669"/>
    <property type="project" value="UniProtKB-UniRule"/>
</dbReference>
<comment type="pathway">
    <text evidence="3 8">Glycan biosynthesis; glycogen biosynthesis.</text>
</comment>
<protein>
    <recommendedName>
        <fullName evidence="8">Glycogen synthase</fullName>
        <ecNumber evidence="8">2.4.1.21</ecNumber>
    </recommendedName>
    <alternativeName>
        <fullName evidence="8">Starch [bacterial glycogen] synthase</fullName>
    </alternativeName>
</protein>
<feature type="binding site" evidence="8">
    <location>
        <position position="15"/>
    </location>
    <ligand>
        <name>ADP-alpha-D-glucose</name>
        <dbReference type="ChEBI" id="CHEBI:57498"/>
    </ligand>
</feature>
<gene>
    <name evidence="8 11" type="primary">glgA</name>
    <name evidence="11" type="ORF">Poly41_35320</name>
</gene>
<evidence type="ECO:0000259" key="10">
    <source>
        <dbReference type="Pfam" id="PF08323"/>
    </source>
</evidence>
<dbReference type="HAMAP" id="MF_00484">
    <property type="entry name" value="Glycogen_synth"/>
    <property type="match status" value="1"/>
</dbReference>
<name>A0A5C6DLB7_9BACT</name>
<dbReference type="UniPathway" id="UPA00164"/>
<evidence type="ECO:0000256" key="4">
    <source>
        <dbReference type="ARBA" id="ARBA00010281"/>
    </source>
</evidence>
<keyword evidence="6 8" id="KW-0808">Transferase</keyword>
<comment type="catalytic activity">
    <reaction evidence="1 8">
        <text>[(1-&gt;4)-alpha-D-glucosyl](n) + ADP-alpha-D-glucose = [(1-&gt;4)-alpha-D-glucosyl](n+1) + ADP + H(+)</text>
        <dbReference type="Rhea" id="RHEA:18189"/>
        <dbReference type="Rhea" id="RHEA-COMP:9584"/>
        <dbReference type="Rhea" id="RHEA-COMP:9587"/>
        <dbReference type="ChEBI" id="CHEBI:15378"/>
        <dbReference type="ChEBI" id="CHEBI:15444"/>
        <dbReference type="ChEBI" id="CHEBI:57498"/>
        <dbReference type="ChEBI" id="CHEBI:456216"/>
        <dbReference type="EC" id="2.4.1.21"/>
    </reaction>
</comment>
<proteinExistence type="inferred from homology"/>
<evidence type="ECO:0000256" key="8">
    <source>
        <dbReference type="HAMAP-Rule" id="MF_00484"/>
    </source>
</evidence>
<dbReference type="RefSeq" id="WP_146527803.1">
    <property type="nucleotide sequence ID" value="NZ_SJPV01000005.1"/>
</dbReference>
<evidence type="ECO:0000256" key="2">
    <source>
        <dbReference type="ARBA" id="ARBA00002764"/>
    </source>
</evidence>
<dbReference type="AlphaFoldDB" id="A0A5C6DLB7"/>
<dbReference type="PANTHER" id="PTHR45825:SF11">
    <property type="entry name" value="ALPHA AMYLASE DOMAIN-CONTAINING PROTEIN"/>
    <property type="match status" value="1"/>
</dbReference>
<dbReference type="NCBIfam" id="NF001899">
    <property type="entry name" value="PRK00654.1-2"/>
    <property type="match status" value="1"/>
</dbReference>
<dbReference type="Proteomes" id="UP000319143">
    <property type="component" value="Unassembled WGS sequence"/>
</dbReference>